<name>A0ABD5TZR2_9EURY</name>
<dbReference type="RefSeq" id="WP_379696698.1">
    <property type="nucleotide sequence ID" value="NZ_JBHSXH010000015.1"/>
</dbReference>
<keyword evidence="3" id="KW-1185">Reference proteome</keyword>
<keyword evidence="1" id="KW-0812">Transmembrane</keyword>
<organism evidence="2 3">
    <name type="scientific">Halopelagius fulvigenes</name>
    <dbReference type="NCBI Taxonomy" id="1198324"/>
    <lineage>
        <taxon>Archaea</taxon>
        <taxon>Methanobacteriati</taxon>
        <taxon>Methanobacteriota</taxon>
        <taxon>Stenosarchaea group</taxon>
        <taxon>Halobacteria</taxon>
        <taxon>Halobacteriales</taxon>
        <taxon>Haloferacaceae</taxon>
    </lineage>
</organism>
<comment type="caution">
    <text evidence="2">The sequence shown here is derived from an EMBL/GenBank/DDBJ whole genome shotgun (WGS) entry which is preliminary data.</text>
</comment>
<dbReference type="GO" id="GO:0016787">
    <property type="term" value="F:hydrolase activity"/>
    <property type="evidence" value="ECO:0007669"/>
    <property type="project" value="UniProtKB-KW"/>
</dbReference>
<dbReference type="Pfam" id="PF04307">
    <property type="entry name" value="YdjM"/>
    <property type="match status" value="1"/>
</dbReference>
<gene>
    <name evidence="2" type="ORF">ACFQEV_12975</name>
</gene>
<dbReference type="EMBL" id="JBHSXH010000015">
    <property type="protein sequence ID" value="MFC6825900.1"/>
    <property type="molecule type" value="Genomic_DNA"/>
</dbReference>
<accession>A0ABD5TZR2</accession>
<reference evidence="2 3" key="1">
    <citation type="journal article" date="2019" name="Int. J. Syst. Evol. Microbiol.">
        <title>The Global Catalogue of Microorganisms (GCM) 10K type strain sequencing project: providing services to taxonomists for standard genome sequencing and annotation.</title>
        <authorList>
            <consortium name="The Broad Institute Genomics Platform"/>
            <consortium name="The Broad Institute Genome Sequencing Center for Infectious Disease"/>
            <person name="Wu L."/>
            <person name="Ma J."/>
        </authorList>
    </citation>
    <scope>NUCLEOTIDE SEQUENCE [LARGE SCALE GENOMIC DNA]</scope>
    <source>
        <strain evidence="2 3">YIM 94188</strain>
    </source>
</reference>
<protein>
    <submittedName>
        <fullName evidence="2">Metal-dependent hydrolase</fullName>
    </submittedName>
</protein>
<dbReference type="AlphaFoldDB" id="A0ABD5TZR2"/>
<evidence type="ECO:0000313" key="2">
    <source>
        <dbReference type="EMBL" id="MFC6825900.1"/>
    </source>
</evidence>
<feature type="transmembrane region" description="Helical" evidence="1">
    <location>
        <begin position="147"/>
        <end position="168"/>
    </location>
</feature>
<keyword evidence="2" id="KW-0378">Hydrolase</keyword>
<feature type="transmembrane region" description="Helical" evidence="1">
    <location>
        <begin position="64"/>
        <end position="83"/>
    </location>
</feature>
<evidence type="ECO:0000313" key="3">
    <source>
        <dbReference type="Proteomes" id="UP001596408"/>
    </source>
</evidence>
<sequence length="170" mass="17657">MYQLGHYGVSLVVFSPVGFALLRLGRPELAFLTGAVMVGLAMLPDVDHRIPFVDHRGPTHSLPFAAAVGGAFAGAGQLLTSAGSDLGVALTLGPAGVGLPAFGFFVGALTVVAHLLGDVLTPMGVNFLWPLSGYRYSLSLWPAKSRIANYGLFAVGIFVASSTFVLAVRL</sequence>
<dbReference type="InterPro" id="IPR007404">
    <property type="entry name" value="YdjM-like"/>
</dbReference>
<evidence type="ECO:0000256" key="1">
    <source>
        <dbReference type="SAM" id="Phobius"/>
    </source>
</evidence>
<feature type="transmembrane region" description="Helical" evidence="1">
    <location>
        <begin position="6"/>
        <end position="22"/>
    </location>
</feature>
<feature type="transmembrane region" description="Helical" evidence="1">
    <location>
        <begin position="29"/>
        <end position="44"/>
    </location>
</feature>
<feature type="transmembrane region" description="Helical" evidence="1">
    <location>
        <begin position="95"/>
        <end position="116"/>
    </location>
</feature>
<keyword evidence="1" id="KW-0472">Membrane</keyword>
<keyword evidence="1" id="KW-1133">Transmembrane helix</keyword>
<proteinExistence type="predicted"/>
<dbReference type="Proteomes" id="UP001596408">
    <property type="component" value="Unassembled WGS sequence"/>
</dbReference>